<gene>
    <name evidence="2" type="ORF">G5C65_33710</name>
</gene>
<organism evidence="2 3">
    <name type="scientific">Streptomyces boncukensis</name>
    <dbReference type="NCBI Taxonomy" id="2711219"/>
    <lineage>
        <taxon>Bacteria</taxon>
        <taxon>Bacillati</taxon>
        <taxon>Actinomycetota</taxon>
        <taxon>Actinomycetes</taxon>
        <taxon>Kitasatosporales</taxon>
        <taxon>Streptomycetaceae</taxon>
        <taxon>Streptomyces</taxon>
    </lineage>
</organism>
<evidence type="ECO:0000259" key="1">
    <source>
        <dbReference type="Pfam" id="PF05685"/>
    </source>
</evidence>
<keyword evidence="2" id="KW-0540">Nuclease</keyword>
<protein>
    <submittedName>
        <fullName evidence="2">Uma2 family endonuclease</fullName>
    </submittedName>
</protein>
<dbReference type="Pfam" id="PF05685">
    <property type="entry name" value="Uma2"/>
    <property type="match status" value="1"/>
</dbReference>
<keyword evidence="2" id="KW-0255">Endonuclease</keyword>
<accession>A0A6G4X964</accession>
<dbReference type="InterPro" id="IPR011335">
    <property type="entry name" value="Restrct_endonuc-II-like"/>
</dbReference>
<proteinExistence type="predicted"/>
<dbReference type="EMBL" id="JAAKZZ010000652">
    <property type="protein sequence ID" value="NGO73201.1"/>
    <property type="molecule type" value="Genomic_DNA"/>
</dbReference>
<dbReference type="Proteomes" id="UP000477722">
    <property type="component" value="Unassembled WGS sequence"/>
</dbReference>
<evidence type="ECO:0000313" key="3">
    <source>
        <dbReference type="Proteomes" id="UP000477722"/>
    </source>
</evidence>
<dbReference type="InterPro" id="IPR012296">
    <property type="entry name" value="Nuclease_put_TT1808"/>
</dbReference>
<evidence type="ECO:0000313" key="2">
    <source>
        <dbReference type="EMBL" id="NGO73201.1"/>
    </source>
</evidence>
<sequence length="191" mass="20946">MSAMAHEPLSQEELLLEGFLALGTPEGYRAEFLGGDIVVTPPPDGDHEGYISLIMKQVVRRSMTDMDFSGNKGLKLARGGRCPKNHAIPDGTWAPADQGLFWGADSWMPPDGVSLVAEVTSTRAGRDRDAKRHCYALGGIPLYLLVDREKSSVSLFSDPDADDYQQVDTRPFGKEIRLPEPFAFDLDTTGF</sequence>
<dbReference type="PANTHER" id="PTHR35400">
    <property type="entry name" value="SLR1083 PROTEIN"/>
    <property type="match status" value="1"/>
</dbReference>
<dbReference type="PANTHER" id="PTHR35400:SF3">
    <property type="entry name" value="SLL1072 PROTEIN"/>
    <property type="match status" value="1"/>
</dbReference>
<dbReference type="AlphaFoldDB" id="A0A6G4X964"/>
<dbReference type="Gene3D" id="3.90.1570.10">
    <property type="entry name" value="tt1808, chain A"/>
    <property type="match status" value="1"/>
</dbReference>
<dbReference type="InterPro" id="IPR008538">
    <property type="entry name" value="Uma2"/>
</dbReference>
<keyword evidence="2" id="KW-0378">Hydrolase</keyword>
<dbReference type="GO" id="GO:0004519">
    <property type="term" value="F:endonuclease activity"/>
    <property type="evidence" value="ECO:0007669"/>
    <property type="project" value="UniProtKB-KW"/>
</dbReference>
<feature type="domain" description="Putative restriction endonuclease" evidence="1">
    <location>
        <begin position="17"/>
        <end position="186"/>
    </location>
</feature>
<name>A0A6G4X964_9ACTN</name>
<keyword evidence="3" id="KW-1185">Reference proteome</keyword>
<comment type="caution">
    <text evidence="2">The sequence shown here is derived from an EMBL/GenBank/DDBJ whole genome shotgun (WGS) entry which is preliminary data.</text>
</comment>
<dbReference type="SUPFAM" id="SSF52980">
    <property type="entry name" value="Restriction endonuclease-like"/>
    <property type="match status" value="1"/>
</dbReference>
<reference evidence="2 3" key="1">
    <citation type="submission" date="2020-02" db="EMBL/GenBank/DDBJ databases">
        <title>Whole-genome analyses of novel actinobacteria.</title>
        <authorList>
            <person name="Sahin N."/>
            <person name="Tatar D."/>
        </authorList>
    </citation>
    <scope>NUCLEOTIDE SEQUENCE [LARGE SCALE GENOMIC DNA]</scope>
    <source>
        <strain evidence="2 3">SB3404</strain>
    </source>
</reference>
<dbReference type="RefSeq" id="WP_165302860.1">
    <property type="nucleotide sequence ID" value="NZ_JAAKZZ010000652.1"/>
</dbReference>
<dbReference type="CDD" id="cd06260">
    <property type="entry name" value="DUF820-like"/>
    <property type="match status" value="1"/>
</dbReference>